<comment type="caution">
    <text evidence="3">The sequence shown here is derived from an EMBL/GenBank/DDBJ whole genome shotgun (WGS) entry which is preliminary data.</text>
</comment>
<reference evidence="4" key="1">
    <citation type="journal article" date="2019" name="Int. J. Syst. Evol. Microbiol.">
        <title>The Global Catalogue of Microorganisms (GCM) 10K type strain sequencing project: providing services to taxonomists for standard genome sequencing and annotation.</title>
        <authorList>
            <consortium name="The Broad Institute Genomics Platform"/>
            <consortium name="The Broad Institute Genome Sequencing Center for Infectious Disease"/>
            <person name="Wu L."/>
            <person name="Ma J."/>
        </authorList>
    </citation>
    <scope>NUCLEOTIDE SEQUENCE [LARGE SCALE GENOMIC DNA]</scope>
    <source>
        <strain evidence="4">KCTC 42805</strain>
    </source>
</reference>
<feature type="domain" description="Initiator Rep protein WH1" evidence="2">
    <location>
        <begin position="35"/>
        <end position="182"/>
    </location>
</feature>
<keyword evidence="4" id="KW-1185">Reference proteome</keyword>
<dbReference type="InterPro" id="IPR000525">
    <property type="entry name" value="Initiator_Rep_WH1"/>
</dbReference>
<dbReference type="Gene3D" id="1.10.10.10">
    <property type="entry name" value="Winged helix-like DNA-binding domain superfamily/Winged helix DNA-binding domain"/>
    <property type="match status" value="2"/>
</dbReference>
<dbReference type="EMBL" id="JBHULN010000036">
    <property type="protein sequence ID" value="MFD2574637.1"/>
    <property type="molecule type" value="Genomic_DNA"/>
</dbReference>
<name>A0ABW5ME30_9BACT</name>
<evidence type="ECO:0000256" key="1">
    <source>
        <dbReference type="ARBA" id="ARBA00038283"/>
    </source>
</evidence>
<proteinExistence type="inferred from homology"/>
<comment type="similarity">
    <text evidence="1">Belongs to the initiator RepB protein family.</text>
</comment>
<sequence>MKGGRMGFVRMDDKRSTQLVLPLGLTYEPKHKDLVKQHWNVTFARQGRMSVTAKRIMARVIDQIRDDDFKLRPFYQFRIVDIVTDAGITKETAYKEVQGALRELSAAAWEFESLDKSEWYIRHLLDTTKERAIGYKDGIITVLLNPQLEPYFVQIAHYSTYQLNNYMGLKSWYSMRFFEILSAFRDTGVWCPTIEQYRQLMDCSEEKDKRGKVKRDKDGNPKMKYPDTRDLIRFTMTEPLEELASTNLAFAYEPVYETDRMTRGRKKITGFKFTLKRKQDGKIPEYWLQNTVVSQVVASLRAWKVTDKNIALYLEDIGTKAANKLLHEWQLKENTDDRINDRVKYCNAVFVRMGKAAQERLKQEIQAALTVI</sequence>
<dbReference type="InterPro" id="IPR036388">
    <property type="entry name" value="WH-like_DNA-bd_sf"/>
</dbReference>
<evidence type="ECO:0000313" key="4">
    <source>
        <dbReference type="Proteomes" id="UP001597469"/>
    </source>
</evidence>
<dbReference type="InterPro" id="IPR036390">
    <property type="entry name" value="WH_DNA-bd_sf"/>
</dbReference>
<dbReference type="SUPFAM" id="SSF46785">
    <property type="entry name" value="Winged helix' DNA-binding domain"/>
    <property type="match status" value="2"/>
</dbReference>
<evidence type="ECO:0000259" key="2">
    <source>
        <dbReference type="Pfam" id="PF01051"/>
    </source>
</evidence>
<dbReference type="RefSeq" id="WP_381528680.1">
    <property type="nucleotide sequence ID" value="NZ_JBHULN010000036.1"/>
</dbReference>
<protein>
    <submittedName>
        <fullName evidence="3">Replication initiation protein</fullName>
    </submittedName>
</protein>
<gene>
    <name evidence="3" type="ORF">ACFSUS_28655</name>
</gene>
<accession>A0ABW5ME30</accession>
<evidence type="ECO:0000313" key="3">
    <source>
        <dbReference type="EMBL" id="MFD2574637.1"/>
    </source>
</evidence>
<organism evidence="3 4">
    <name type="scientific">Spirosoma soli</name>
    <dbReference type="NCBI Taxonomy" id="1770529"/>
    <lineage>
        <taxon>Bacteria</taxon>
        <taxon>Pseudomonadati</taxon>
        <taxon>Bacteroidota</taxon>
        <taxon>Cytophagia</taxon>
        <taxon>Cytophagales</taxon>
        <taxon>Cytophagaceae</taxon>
        <taxon>Spirosoma</taxon>
    </lineage>
</organism>
<dbReference type="Pfam" id="PF01051">
    <property type="entry name" value="Rep3_N"/>
    <property type="match status" value="1"/>
</dbReference>
<dbReference type="Proteomes" id="UP001597469">
    <property type="component" value="Unassembled WGS sequence"/>
</dbReference>